<comment type="caution">
    <text evidence="4">The sequence shown here is derived from an EMBL/GenBank/DDBJ whole genome shotgun (WGS) entry which is preliminary data.</text>
</comment>
<gene>
    <name evidence="4" type="ORF">IAA81_05070</name>
</gene>
<evidence type="ECO:0000313" key="5">
    <source>
        <dbReference type="Proteomes" id="UP000823638"/>
    </source>
</evidence>
<keyword evidence="2" id="KW-0660">Purine salvage</keyword>
<dbReference type="InterPro" id="IPR029057">
    <property type="entry name" value="PRTase-like"/>
</dbReference>
<reference evidence="4" key="2">
    <citation type="journal article" date="2021" name="PeerJ">
        <title>Extensive microbial diversity within the chicken gut microbiome revealed by metagenomics and culture.</title>
        <authorList>
            <person name="Gilroy R."/>
            <person name="Ravi A."/>
            <person name="Getino M."/>
            <person name="Pursley I."/>
            <person name="Horton D.L."/>
            <person name="Alikhan N.F."/>
            <person name="Baker D."/>
            <person name="Gharbi K."/>
            <person name="Hall N."/>
            <person name="Watson M."/>
            <person name="Adriaenssens E.M."/>
            <person name="Foster-Nyarko E."/>
            <person name="Jarju S."/>
            <person name="Secka A."/>
            <person name="Antonio M."/>
            <person name="Oren A."/>
            <person name="Chaudhuri R.R."/>
            <person name="La Ragione R."/>
            <person name="Hildebrand F."/>
            <person name="Pallen M.J."/>
        </authorList>
    </citation>
    <scope>NUCLEOTIDE SEQUENCE</scope>
    <source>
        <strain evidence="4">10532</strain>
    </source>
</reference>
<dbReference type="EMBL" id="JADIMM010000070">
    <property type="protein sequence ID" value="MBO8457584.1"/>
    <property type="molecule type" value="Genomic_DNA"/>
</dbReference>
<evidence type="ECO:0000259" key="3">
    <source>
        <dbReference type="Pfam" id="PF00156"/>
    </source>
</evidence>
<dbReference type="PANTHER" id="PTHR43864">
    <property type="entry name" value="HYPOXANTHINE/GUANINE PHOSPHORIBOSYLTRANSFERASE"/>
    <property type="match status" value="1"/>
</dbReference>
<accession>A0A9D9HPP9</accession>
<dbReference type="Gene3D" id="3.40.50.2020">
    <property type="match status" value="1"/>
</dbReference>
<dbReference type="Proteomes" id="UP000823638">
    <property type="component" value="Unassembled WGS sequence"/>
</dbReference>
<keyword evidence="1" id="KW-0808">Transferase</keyword>
<protein>
    <recommendedName>
        <fullName evidence="3">Phosphoribosyltransferase domain-containing protein</fullName>
    </recommendedName>
</protein>
<dbReference type="GO" id="GO:0006166">
    <property type="term" value="P:purine ribonucleoside salvage"/>
    <property type="evidence" value="ECO:0007669"/>
    <property type="project" value="UniProtKB-KW"/>
</dbReference>
<dbReference type="CDD" id="cd06223">
    <property type="entry name" value="PRTases_typeI"/>
    <property type="match status" value="1"/>
</dbReference>
<evidence type="ECO:0000256" key="1">
    <source>
        <dbReference type="ARBA" id="ARBA00022679"/>
    </source>
</evidence>
<evidence type="ECO:0000256" key="2">
    <source>
        <dbReference type="ARBA" id="ARBA00022726"/>
    </source>
</evidence>
<reference evidence="4" key="1">
    <citation type="submission" date="2020-10" db="EMBL/GenBank/DDBJ databases">
        <authorList>
            <person name="Gilroy R."/>
        </authorList>
    </citation>
    <scope>NUCLEOTIDE SEQUENCE</scope>
    <source>
        <strain evidence="4">10532</strain>
    </source>
</reference>
<dbReference type="InterPro" id="IPR000836">
    <property type="entry name" value="PRTase_dom"/>
</dbReference>
<dbReference type="SUPFAM" id="SSF53271">
    <property type="entry name" value="PRTase-like"/>
    <property type="match status" value="1"/>
</dbReference>
<dbReference type="Pfam" id="PF00156">
    <property type="entry name" value="Pribosyltran"/>
    <property type="match status" value="1"/>
</dbReference>
<proteinExistence type="predicted"/>
<feature type="domain" description="Phosphoribosyltransferase" evidence="3">
    <location>
        <begin position="29"/>
        <end position="146"/>
    </location>
</feature>
<evidence type="ECO:0000313" key="4">
    <source>
        <dbReference type="EMBL" id="MBO8457584.1"/>
    </source>
</evidence>
<sequence length="164" mass="17950">MRDWKSIIKYSDSEKIILGPFWSSGDNLKAVAGDLYELTKNIEYDCIATAESKGIVFAAPVAAMAGKPFLLFRKLGKISLNNGATVGIEFSNWRNSPDGIEIESYLLKEGMKVLFIDDKIERGCTLKAANTLISERGGKIVACICIGNTYGTDKIDSIPVYSLL</sequence>
<dbReference type="PANTHER" id="PTHR43864:SF1">
    <property type="entry name" value="XANTHINE PHOSPHORIBOSYLTRANSFERASE"/>
    <property type="match status" value="1"/>
</dbReference>
<dbReference type="InterPro" id="IPR050118">
    <property type="entry name" value="Pur/Pyrimidine_PRTase"/>
</dbReference>
<dbReference type="AlphaFoldDB" id="A0A9D9HPP9"/>
<name>A0A9D9HPP9_9SPIR</name>
<organism evidence="4 5">
    <name type="scientific">Candidatus Gallitreponema excrementavium</name>
    <dbReference type="NCBI Taxonomy" id="2840840"/>
    <lineage>
        <taxon>Bacteria</taxon>
        <taxon>Pseudomonadati</taxon>
        <taxon>Spirochaetota</taxon>
        <taxon>Spirochaetia</taxon>
        <taxon>Spirochaetales</taxon>
        <taxon>Candidatus Gallitreponema</taxon>
    </lineage>
</organism>
<dbReference type="GO" id="GO:0016740">
    <property type="term" value="F:transferase activity"/>
    <property type="evidence" value="ECO:0007669"/>
    <property type="project" value="UniProtKB-KW"/>
</dbReference>